<dbReference type="EMBL" id="BAAAHG010000047">
    <property type="protein sequence ID" value="GAA0925197.1"/>
    <property type="molecule type" value="Genomic_DNA"/>
</dbReference>
<organism evidence="1 2">
    <name type="scientific">Streptomyces thermoalcalitolerans</name>
    <dbReference type="NCBI Taxonomy" id="65605"/>
    <lineage>
        <taxon>Bacteria</taxon>
        <taxon>Bacillati</taxon>
        <taxon>Actinomycetota</taxon>
        <taxon>Actinomycetes</taxon>
        <taxon>Kitasatosporales</taxon>
        <taxon>Streptomycetaceae</taxon>
        <taxon>Streptomyces</taxon>
    </lineage>
</organism>
<gene>
    <name evidence="1" type="ORF">GCM10009549_46060</name>
</gene>
<dbReference type="Proteomes" id="UP001501005">
    <property type="component" value="Unassembled WGS sequence"/>
</dbReference>
<dbReference type="RefSeq" id="WP_344052860.1">
    <property type="nucleotide sequence ID" value="NZ_BAAAHG010000047.1"/>
</dbReference>
<name>A0ABN1PBJ6_9ACTN</name>
<keyword evidence="2" id="KW-1185">Reference proteome</keyword>
<reference evidence="1 2" key="1">
    <citation type="journal article" date="2019" name="Int. J. Syst. Evol. Microbiol.">
        <title>The Global Catalogue of Microorganisms (GCM) 10K type strain sequencing project: providing services to taxonomists for standard genome sequencing and annotation.</title>
        <authorList>
            <consortium name="The Broad Institute Genomics Platform"/>
            <consortium name="The Broad Institute Genome Sequencing Center for Infectious Disease"/>
            <person name="Wu L."/>
            <person name="Ma J."/>
        </authorList>
    </citation>
    <scope>NUCLEOTIDE SEQUENCE [LARGE SCALE GENOMIC DNA]</scope>
    <source>
        <strain evidence="1 2">JCM 10673</strain>
    </source>
</reference>
<sequence>MANVTSRSDVNTLAQLRARRAVRLAARQLTEDAPKLARASAAAYQAGLAARAAELRRAALVAWRAGVPAEVIAADGRLPQAVVHRWITGRCAPKRPCERRP</sequence>
<comment type="caution">
    <text evidence="1">The sequence shown here is derived from an EMBL/GenBank/DDBJ whole genome shotgun (WGS) entry which is preliminary data.</text>
</comment>
<evidence type="ECO:0000313" key="2">
    <source>
        <dbReference type="Proteomes" id="UP001501005"/>
    </source>
</evidence>
<protein>
    <recommendedName>
        <fullName evidence="3">Helix-turn-helix domain-containing protein</fullName>
    </recommendedName>
</protein>
<proteinExistence type="predicted"/>
<evidence type="ECO:0000313" key="1">
    <source>
        <dbReference type="EMBL" id="GAA0925197.1"/>
    </source>
</evidence>
<evidence type="ECO:0008006" key="3">
    <source>
        <dbReference type="Google" id="ProtNLM"/>
    </source>
</evidence>
<accession>A0ABN1PBJ6</accession>